<evidence type="ECO:0000256" key="2">
    <source>
        <dbReference type="ARBA" id="ARBA00012513"/>
    </source>
</evidence>
<organism evidence="11 12">
    <name type="scientific">Danio rerio</name>
    <name type="common">Zebrafish</name>
    <name type="synonym">Brachydanio rerio</name>
    <dbReference type="NCBI Taxonomy" id="7955"/>
    <lineage>
        <taxon>Eukaryota</taxon>
        <taxon>Metazoa</taxon>
        <taxon>Chordata</taxon>
        <taxon>Craniata</taxon>
        <taxon>Vertebrata</taxon>
        <taxon>Euteleostomi</taxon>
        <taxon>Actinopterygii</taxon>
        <taxon>Neopterygii</taxon>
        <taxon>Teleostei</taxon>
        <taxon>Ostariophysi</taxon>
        <taxon>Cypriniformes</taxon>
        <taxon>Danionidae</taxon>
        <taxon>Danioninae</taxon>
        <taxon>Danio</taxon>
    </lineage>
</organism>
<evidence type="ECO:0000313" key="11">
    <source>
        <dbReference type="Proteomes" id="UP000000437"/>
    </source>
</evidence>
<dbReference type="Pfam" id="PF00069">
    <property type="entry name" value="Pkinase"/>
    <property type="match status" value="1"/>
</dbReference>
<accession>A0AB32U0G1</accession>
<evidence type="ECO:0000256" key="9">
    <source>
        <dbReference type="ARBA" id="ARBA00048679"/>
    </source>
</evidence>
<dbReference type="PROSITE" id="PS50011">
    <property type="entry name" value="PROTEIN_KINASE_DOM"/>
    <property type="match status" value="1"/>
</dbReference>
<reference evidence="12" key="1">
    <citation type="submission" date="2025-08" db="UniProtKB">
        <authorList>
            <consortium name="RefSeq"/>
        </authorList>
    </citation>
    <scope>IDENTIFICATION</scope>
    <source>
        <strain evidence="12">Tuebingen</strain>
        <tissue evidence="12">Fibroblasts and whole tissue</tissue>
    </source>
</reference>
<keyword evidence="7 10" id="KW-0067">ATP-binding</keyword>
<evidence type="ECO:0000256" key="3">
    <source>
        <dbReference type="ARBA" id="ARBA00022527"/>
    </source>
</evidence>
<evidence type="ECO:0000256" key="7">
    <source>
        <dbReference type="ARBA" id="ARBA00022840"/>
    </source>
</evidence>
<dbReference type="AlphaFoldDB" id="A0AB32U0G1"/>
<evidence type="ECO:0000256" key="1">
    <source>
        <dbReference type="ARBA" id="ARBA00005505"/>
    </source>
</evidence>
<dbReference type="Gene3D" id="3.30.200.20">
    <property type="entry name" value="Phosphorylase Kinase, domain 1"/>
    <property type="match status" value="1"/>
</dbReference>
<comment type="catalytic activity">
    <reaction evidence="8">
        <text>L-threonyl-[protein] + ATP = O-phospho-L-threonyl-[protein] + ADP + H(+)</text>
        <dbReference type="Rhea" id="RHEA:46608"/>
        <dbReference type="Rhea" id="RHEA-COMP:11060"/>
        <dbReference type="Rhea" id="RHEA-COMP:11605"/>
        <dbReference type="ChEBI" id="CHEBI:15378"/>
        <dbReference type="ChEBI" id="CHEBI:30013"/>
        <dbReference type="ChEBI" id="CHEBI:30616"/>
        <dbReference type="ChEBI" id="CHEBI:61977"/>
        <dbReference type="ChEBI" id="CHEBI:456216"/>
        <dbReference type="EC" id="2.7.11.1"/>
    </reaction>
</comment>
<name>A0AB32U0G1_DANRE</name>
<proteinExistence type="inferred from homology"/>
<dbReference type="CDD" id="cd14005">
    <property type="entry name" value="STKc_PIM"/>
    <property type="match status" value="1"/>
</dbReference>
<dbReference type="SMART" id="SM00220">
    <property type="entry name" value="S_TKc"/>
    <property type="match status" value="1"/>
</dbReference>
<gene>
    <name evidence="12" type="primary">si:ch211-122l14.7</name>
</gene>
<dbReference type="Proteomes" id="UP000000437">
    <property type="component" value="Chromosome 11"/>
</dbReference>
<dbReference type="PANTHER" id="PTHR22984">
    <property type="entry name" value="SERINE/THREONINE-PROTEIN KINASE PIM"/>
    <property type="match status" value="1"/>
</dbReference>
<evidence type="ECO:0000313" key="12">
    <source>
        <dbReference type="RefSeq" id="XP_068080345.2"/>
    </source>
</evidence>
<dbReference type="InterPro" id="IPR011009">
    <property type="entry name" value="Kinase-like_dom_sf"/>
</dbReference>
<dbReference type="FunFam" id="3.30.200.20:FF:000246">
    <property type="entry name" value="Pim proto-oncogene, serine/threonine kinase,-related 152"/>
    <property type="match status" value="1"/>
</dbReference>
<comment type="catalytic activity">
    <reaction evidence="9">
        <text>L-seryl-[protein] + ATP = O-phospho-L-seryl-[protein] + ADP + H(+)</text>
        <dbReference type="Rhea" id="RHEA:17989"/>
        <dbReference type="Rhea" id="RHEA-COMP:9863"/>
        <dbReference type="Rhea" id="RHEA-COMP:11604"/>
        <dbReference type="ChEBI" id="CHEBI:15378"/>
        <dbReference type="ChEBI" id="CHEBI:29999"/>
        <dbReference type="ChEBI" id="CHEBI:30616"/>
        <dbReference type="ChEBI" id="CHEBI:83421"/>
        <dbReference type="ChEBI" id="CHEBI:456216"/>
        <dbReference type="EC" id="2.7.11.1"/>
    </reaction>
</comment>
<dbReference type="Gene3D" id="1.10.510.10">
    <property type="entry name" value="Transferase(Phosphotransferase) domain 1"/>
    <property type="match status" value="1"/>
</dbReference>
<dbReference type="InterPro" id="IPR017441">
    <property type="entry name" value="Protein_kinase_ATP_BS"/>
</dbReference>
<evidence type="ECO:0000256" key="5">
    <source>
        <dbReference type="ARBA" id="ARBA00022741"/>
    </source>
</evidence>
<comment type="similarity">
    <text evidence="1">Belongs to the protein kinase superfamily. CAMK Ser/Thr protein kinase family. PIM subfamily.</text>
</comment>
<keyword evidence="11" id="KW-1185">Reference proteome</keyword>
<dbReference type="InterPro" id="IPR051138">
    <property type="entry name" value="PIM_Ser/Thr_kinase"/>
</dbReference>
<protein>
    <recommendedName>
        <fullName evidence="2">non-specific serine/threonine protein kinase</fullName>
        <ecNumber evidence="2">2.7.11.1</ecNumber>
    </recommendedName>
</protein>
<evidence type="ECO:0000256" key="6">
    <source>
        <dbReference type="ARBA" id="ARBA00022777"/>
    </source>
</evidence>
<dbReference type="PROSITE" id="PS00107">
    <property type="entry name" value="PROTEIN_KINASE_ATP"/>
    <property type="match status" value="1"/>
</dbReference>
<keyword evidence="6" id="KW-0418">Kinase</keyword>
<dbReference type="KEGG" id="dre:570633"/>
<dbReference type="RefSeq" id="XP_068080345.2">
    <property type="nucleotide sequence ID" value="XM_068224244.2"/>
</dbReference>
<dbReference type="FunFam" id="1.10.510.10:FF:000690">
    <property type="entry name" value="Pim proto-oncogene, serine/threonine kinase,-related 128"/>
    <property type="match status" value="1"/>
</dbReference>
<dbReference type="GO" id="GO:0004674">
    <property type="term" value="F:protein serine/threonine kinase activity"/>
    <property type="evidence" value="ECO:0007669"/>
    <property type="project" value="UniProtKB-KW"/>
</dbReference>
<evidence type="ECO:0000256" key="10">
    <source>
        <dbReference type="PROSITE-ProRule" id="PRU10141"/>
    </source>
</evidence>
<dbReference type="SUPFAM" id="SSF56112">
    <property type="entry name" value="Protein kinase-like (PK-like)"/>
    <property type="match status" value="1"/>
</dbReference>
<dbReference type="InterPro" id="IPR000719">
    <property type="entry name" value="Prot_kinase_dom"/>
</dbReference>
<keyword evidence="4" id="KW-0808">Transferase</keyword>
<dbReference type="EC" id="2.7.11.1" evidence="2"/>
<dbReference type="GO" id="GO:0005524">
    <property type="term" value="F:ATP binding"/>
    <property type="evidence" value="ECO:0007669"/>
    <property type="project" value="UniProtKB-UniRule"/>
</dbReference>
<sequence>MLFTVLGVIALFLRERTIKSTVSGQEERFDRQEGLVTAPPVTNSDGREIGDWCEDSSLHLEEQINVQTEEPSLEEPVDDHSEESSLVEPDSVHGEEPSLVEPDSVHGEEQSLVEPDSVHGEEPSLVEPDSVHGEELSLVEPVDGHSEDLASSSSSDDVPPNIFYAESSSSDDFPQEFYLAGTNCSSELTASSYSRFFSAESGCGDDPSTDFLSAESGCGDDPSTDFMSAESGCGDDPSTDFLSAESGCGDDPSTDFQSAESGCGDDPPPNVVSAEPGCSHDDPPNVVSAEPGCSHDDPPNVVSAEPGCSHDDPPKVVSAKPGCSHDDPPNVLSAEPGCSHDDPPNVVSAEPGCSHDDPPKVVSEKPGCSHDDPPKVVSAKPGCSHDDPPKVVSEKPGCSHDDPPNVVSAKPGCSHYPPTKVVPAKPGCKAAAQGATGQTKGAVPHQPKQLNYRNTHIMEINFKMYEIGAKLGKGGFGTVYTGTRIKDRLPVALKVADFKVKQFIQVDDFLQPLPAEIALHFLASKGPKAKPIVKLLDWKVEANRYLLVLERPVPCENLWEFLCKYDGRIPEKILWKIMFHTTIAADICCKRGVLHRDIKAENLLINLRTHQVKLTDFGCGERLTRSCYKEYCGTPQYCPPEFNSTGLYYGEPATVWSLGILQYLLMFKKFPDYHDLQNLTFTNLGQYGWSKECCDFISCCLQTDYQLRSKLQTLRTHDWFKAENKPQ</sequence>
<keyword evidence="5 10" id="KW-0547">Nucleotide-binding</keyword>
<dbReference type="PROSITE" id="PS00108">
    <property type="entry name" value="PROTEIN_KINASE_ST"/>
    <property type="match status" value="1"/>
</dbReference>
<dbReference type="PANTHER" id="PTHR22984:SF11">
    <property type="entry name" value="AURORA KINASE-RELATED"/>
    <property type="match status" value="1"/>
</dbReference>
<keyword evidence="3" id="KW-0723">Serine/threonine-protein kinase</keyword>
<evidence type="ECO:0000256" key="4">
    <source>
        <dbReference type="ARBA" id="ARBA00022679"/>
    </source>
</evidence>
<evidence type="ECO:0000256" key="8">
    <source>
        <dbReference type="ARBA" id="ARBA00047899"/>
    </source>
</evidence>
<dbReference type="InterPro" id="IPR008271">
    <property type="entry name" value="Ser/Thr_kinase_AS"/>
</dbReference>